<organism evidence="2">
    <name type="scientific">marine sediment metagenome</name>
    <dbReference type="NCBI Taxonomy" id="412755"/>
    <lineage>
        <taxon>unclassified sequences</taxon>
        <taxon>metagenomes</taxon>
        <taxon>ecological metagenomes</taxon>
    </lineage>
</organism>
<evidence type="ECO:0000256" key="1">
    <source>
        <dbReference type="SAM" id="Phobius"/>
    </source>
</evidence>
<feature type="transmembrane region" description="Helical" evidence="1">
    <location>
        <begin position="26"/>
        <end position="44"/>
    </location>
</feature>
<keyword evidence="1" id="KW-0812">Transmembrane</keyword>
<dbReference type="EMBL" id="LAZR01000179">
    <property type="protein sequence ID" value="KKN83896.1"/>
    <property type="molecule type" value="Genomic_DNA"/>
</dbReference>
<proteinExistence type="predicted"/>
<keyword evidence="1" id="KW-0472">Membrane</keyword>
<dbReference type="AlphaFoldDB" id="A0A0F9WDH7"/>
<keyword evidence="1" id="KW-1133">Transmembrane helix</keyword>
<name>A0A0F9WDH7_9ZZZZ</name>
<sequence>MDENERYIGPSHWRGALNWKDITERILAGFISGTFAGLSFWLLTRLLG</sequence>
<reference evidence="2" key="1">
    <citation type="journal article" date="2015" name="Nature">
        <title>Complex archaea that bridge the gap between prokaryotes and eukaryotes.</title>
        <authorList>
            <person name="Spang A."/>
            <person name="Saw J.H."/>
            <person name="Jorgensen S.L."/>
            <person name="Zaremba-Niedzwiedzka K."/>
            <person name="Martijn J."/>
            <person name="Lind A.E."/>
            <person name="van Eijk R."/>
            <person name="Schleper C."/>
            <person name="Guy L."/>
            <person name="Ettema T.J."/>
        </authorList>
    </citation>
    <scope>NUCLEOTIDE SEQUENCE</scope>
</reference>
<accession>A0A0F9WDH7</accession>
<evidence type="ECO:0000313" key="2">
    <source>
        <dbReference type="EMBL" id="KKN83896.1"/>
    </source>
</evidence>
<gene>
    <name evidence="2" type="ORF">LCGC14_0295490</name>
</gene>
<comment type="caution">
    <text evidence="2">The sequence shown here is derived from an EMBL/GenBank/DDBJ whole genome shotgun (WGS) entry which is preliminary data.</text>
</comment>
<protein>
    <submittedName>
        <fullName evidence="2">Uncharacterized protein</fullName>
    </submittedName>
</protein>